<feature type="domain" description="ANTAR" evidence="5">
    <location>
        <begin position="174"/>
        <end position="235"/>
    </location>
</feature>
<reference evidence="6 7" key="1">
    <citation type="journal article" date="2019" name="Int. J. Syst. Evol. Microbiol.">
        <title>The Global Catalogue of Microorganisms (GCM) 10K type strain sequencing project: providing services to taxonomists for standard genome sequencing and annotation.</title>
        <authorList>
            <consortium name="The Broad Institute Genomics Platform"/>
            <consortium name="The Broad Institute Genome Sequencing Center for Infectious Disease"/>
            <person name="Wu L."/>
            <person name="Ma J."/>
        </authorList>
    </citation>
    <scope>NUCLEOTIDE SEQUENCE [LARGE SCALE GENOMIC DNA]</scope>
    <source>
        <strain evidence="6 7">JCM 14942</strain>
    </source>
</reference>
<name>A0ABN2AKJ1_9ACTN</name>
<dbReference type="InterPro" id="IPR005561">
    <property type="entry name" value="ANTAR"/>
</dbReference>
<evidence type="ECO:0000256" key="4">
    <source>
        <dbReference type="ARBA" id="ARBA00023163"/>
    </source>
</evidence>
<organism evidence="6 7">
    <name type="scientific">Nocardioides humi</name>
    <dbReference type="NCBI Taxonomy" id="449461"/>
    <lineage>
        <taxon>Bacteria</taxon>
        <taxon>Bacillati</taxon>
        <taxon>Actinomycetota</taxon>
        <taxon>Actinomycetes</taxon>
        <taxon>Propionibacteriales</taxon>
        <taxon>Nocardioidaceae</taxon>
        <taxon>Nocardioides</taxon>
    </lineage>
</organism>
<dbReference type="Pfam" id="PF03861">
    <property type="entry name" value="ANTAR"/>
    <property type="match status" value="1"/>
</dbReference>
<evidence type="ECO:0000259" key="5">
    <source>
        <dbReference type="PROSITE" id="PS50921"/>
    </source>
</evidence>
<dbReference type="SMART" id="SM01012">
    <property type="entry name" value="ANTAR"/>
    <property type="match status" value="1"/>
</dbReference>
<dbReference type="SUPFAM" id="SSF52172">
    <property type="entry name" value="CheY-like"/>
    <property type="match status" value="1"/>
</dbReference>
<evidence type="ECO:0000313" key="6">
    <source>
        <dbReference type="EMBL" id="GAA1520408.1"/>
    </source>
</evidence>
<evidence type="ECO:0000256" key="3">
    <source>
        <dbReference type="ARBA" id="ARBA00023015"/>
    </source>
</evidence>
<dbReference type="PROSITE" id="PS50921">
    <property type="entry name" value="ANTAR"/>
    <property type="match status" value="1"/>
</dbReference>
<comment type="caution">
    <text evidence="6">The sequence shown here is derived from an EMBL/GenBank/DDBJ whole genome shotgun (WGS) entry which is preliminary data.</text>
</comment>
<dbReference type="Gene3D" id="3.30.450.40">
    <property type="match status" value="1"/>
</dbReference>
<gene>
    <name evidence="6" type="ORF">GCM10009788_25380</name>
</gene>
<dbReference type="InterPro" id="IPR011006">
    <property type="entry name" value="CheY-like_superfamily"/>
</dbReference>
<evidence type="ECO:0000313" key="7">
    <source>
        <dbReference type="Proteomes" id="UP001500842"/>
    </source>
</evidence>
<keyword evidence="7" id="KW-1185">Reference proteome</keyword>
<keyword evidence="2" id="KW-0418">Kinase</keyword>
<protein>
    <submittedName>
        <fullName evidence="6">GAF and ANTAR domain-containing protein</fullName>
    </submittedName>
</protein>
<dbReference type="InterPro" id="IPR036388">
    <property type="entry name" value="WH-like_DNA-bd_sf"/>
</dbReference>
<sequence length="242" mass="26228">MSHTGGEVHEPPGPDDELVQVFGSIAALTYAGSSTDEVHQAVLHAATRLVPGVDHASLMMLRRDRFVTVAATDAVARAIDQAETRLREGPCIDAILDEGMYLDPDLAVGSAWPRLSRFVLDRTPVRGAAGVRIVVDQQKIGALNLWSDTPGRLDAASADRAMVLAPFASLAVAADHHREQAATLREGLRSNREIGKAIGLLMAFHKVDETRAWAILRETSRDLNEKVSAVAQTIVDYHNSPW</sequence>
<dbReference type="RefSeq" id="WP_141003443.1">
    <property type="nucleotide sequence ID" value="NZ_BAAAOR010000022.1"/>
</dbReference>
<keyword evidence="1" id="KW-0808">Transferase</keyword>
<keyword evidence="4" id="KW-0804">Transcription</keyword>
<keyword evidence="3" id="KW-0805">Transcription regulation</keyword>
<dbReference type="Pfam" id="PF13185">
    <property type="entry name" value="GAF_2"/>
    <property type="match status" value="1"/>
</dbReference>
<dbReference type="InterPro" id="IPR029016">
    <property type="entry name" value="GAF-like_dom_sf"/>
</dbReference>
<dbReference type="SUPFAM" id="SSF55781">
    <property type="entry name" value="GAF domain-like"/>
    <property type="match status" value="1"/>
</dbReference>
<accession>A0ABN2AKJ1</accession>
<evidence type="ECO:0000256" key="2">
    <source>
        <dbReference type="ARBA" id="ARBA00022777"/>
    </source>
</evidence>
<proteinExistence type="predicted"/>
<dbReference type="EMBL" id="BAAAOR010000022">
    <property type="protein sequence ID" value="GAA1520408.1"/>
    <property type="molecule type" value="Genomic_DNA"/>
</dbReference>
<dbReference type="InterPro" id="IPR012074">
    <property type="entry name" value="GAF_ANTAR"/>
</dbReference>
<evidence type="ECO:0000256" key="1">
    <source>
        <dbReference type="ARBA" id="ARBA00022679"/>
    </source>
</evidence>
<dbReference type="Proteomes" id="UP001500842">
    <property type="component" value="Unassembled WGS sequence"/>
</dbReference>
<dbReference type="InterPro" id="IPR003018">
    <property type="entry name" value="GAF"/>
</dbReference>
<dbReference type="Gene3D" id="1.10.10.10">
    <property type="entry name" value="Winged helix-like DNA-binding domain superfamily/Winged helix DNA-binding domain"/>
    <property type="match status" value="1"/>
</dbReference>
<dbReference type="PIRSF" id="PIRSF036625">
    <property type="entry name" value="GAF_ANTAR"/>
    <property type="match status" value="1"/>
</dbReference>